<organism evidence="1 2">
    <name type="scientific">Gossypium stocksii</name>
    <dbReference type="NCBI Taxonomy" id="47602"/>
    <lineage>
        <taxon>Eukaryota</taxon>
        <taxon>Viridiplantae</taxon>
        <taxon>Streptophyta</taxon>
        <taxon>Embryophyta</taxon>
        <taxon>Tracheophyta</taxon>
        <taxon>Spermatophyta</taxon>
        <taxon>Magnoliopsida</taxon>
        <taxon>eudicotyledons</taxon>
        <taxon>Gunneridae</taxon>
        <taxon>Pentapetalae</taxon>
        <taxon>rosids</taxon>
        <taxon>malvids</taxon>
        <taxon>Malvales</taxon>
        <taxon>Malvaceae</taxon>
        <taxon>Malvoideae</taxon>
        <taxon>Gossypium</taxon>
    </lineage>
</organism>
<name>A0A9D4AFL1_9ROSI</name>
<dbReference type="Proteomes" id="UP000828251">
    <property type="component" value="Unassembled WGS sequence"/>
</dbReference>
<proteinExistence type="predicted"/>
<comment type="caution">
    <text evidence="1">The sequence shown here is derived from an EMBL/GenBank/DDBJ whole genome shotgun (WGS) entry which is preliminary data.</text>
</comment>
<dbReference type="AlphaFoldDB" id="A0A9D4AFL1"/>
<sequence length="64" mass="7950">MDYFGYMWSDEDFDYEKDIYKEWVCEDWEIQENQQLLMLELSQLRGETPVLFQDNDDNHHINLL</sequence>
<keyword evidence="2" id="KW-1185">Reference proteome</keyword>
<reference evidence="1 2" key="1">
    <citation type="journal article" date="2021" name="Plant Biotechnol. J.">
        <title>Multi-omics assisted identification of the key and species-specific regulatory components of drought-tolerant mechanisms in Gossypium stocksii.</title>
        <authorList>
            <person name="Yu D."/>
            <person name="Ke L."/>
            <person name="Zhang D."/>
            <person name="Wu Y."/>
            <person name="Sun Y."/>
            <person name="Mei J."/>
            <person name="Sun J."/>
            <person name="Sun Y."/>
        </authorList>
    </citation>
    <scope>NUCLEOTIDE SEQUENCE [LARGE SCALE GENOMIC DNA]</scope>
    <source>
        <strain evidence="2">cv. E1</strain>
        <tissue evidence="1">Leaf</tissue>
    </source>
</reference>
<gene>
    <name evidence="1" type="ORF">J1N35_007439</name>
</gene>
<accession>A0A9D4AFL1</accession>
<evidence type="ECO:0000313" key="2">
    <source>
        <dbReference type="Proteomes" id="UP000828251"/>
    </source>
</evidence>
<dbReference type="EMBL" id="JAIQCV010000003">
    <property type="protein sequence ID" value="KAH1114061.1"/>
    <property type="molecule type" value="Genomic_DNA"/>
</dbReference>
<evidence type="ECO:0000313" key="1">
    <source>
        <dbReference type="EMBL" id="KAH1114061.1"/>
    </source>
</evidence>
<protein>
    <submittedName>
        <fullName evidence="1">Uncharacterized protein</fullName>
    </submittedName>
</protein>